<dbReference type="InterPro" id="IPR010730">
    <property type="entry name" value="HET"/>
</dbReference>
<evidence type="ECO:0000259" key="1">
    <source>
        <dbReference type="Pfam" id="PF06985"/>
    </source>
</evidence>
<dbReference type="Proteomes" id="UP000054217">
    <property type="component" value="Unassembled WGS sequence"/>
</dbReference>
<accession>A0A0C3P7R4</accession>
<gene>
    <name evidence="2" type="ORF">M404DRAFT_1001182</name>
</gene>
<dbReference type="Gene3D" id="1.25.40.10">
    <property type="entry name" value="Tetratricopeptide repeat domain"/>
    <property type="match status" value="4"/>
</dbReference>
<dbReference type="Pfam" id="PF06985">
    <property type="entry name" value="HET"/>
    <property type="match status" value="1"/>
</dbReference>
<dbReference type="STRING" id="870435.A0A0C3P7R4"/>
<dbReference type="PANTHER" id="PTHR10622:SF10">
    <property type="entry name" value="HET DOMAIN-CONTAINING PROTEIN"/>
    <property type="match status" value="1"/>
</dbReference>
<keyword evidence="3" id="KW-1185">Reference proteome</keyword>
<sequence length="1467" mass="164605">MTNWIRSRFNKHCCGSAILFLHCLFWDPGHEDVLMTRHLEALASAFSREFTPPSRVYVLPTKAPAIILKQKTVDMRLSELESMVVSLNGGNNWQVSMLPEVFTGRPEAAASVVQSIINDMTNDKAGGIIIPSRTSLRHNYPDSCPTANYPAGPIREHSRKETSDYSGKMIRSKRAALQSIPPGHPQRLSALVDLGNLLNEQLRKQGQQGDLGEVIALKRAALELIPLDAPDRIAALAELTNLVSRRFREDPELDEIVVLHRIALELTPPGHPDRRSALINLADTLFERFKKGRLKADLDEIITLRRAAMELTPLGSQDYYATLTNFADFLCKGFDEGGWDVELDKIIALRRDALELTPPGHLQRRSALVNLADPLSQRFKRDGMKADLDMAISLKRAALELTPLEDLDRYSALIDLADLLSRRFGKEAALDEIVTLRRAALDLTPKGHSQRRSALVNVADPLSERSRKGGKKVDLDETISLQKAALGSMPSGSLERRSILARLSDHLCQRFKRDGTISDLAEVIALQRAVLELTPEGPDRRLALIDLIDRLWDRFRIEGGKEDLDEMISFQRAVLESTPSDHPDHRSALIDLASLLSQRFSKEKMKSDLDLIISLWRNVQELTPPEDPGHLSALSYLADLLETRFGEGGAAEDLDEIIPLTRNLLDSTPSGDPKRRPILLKLAHYLSVRFKLQGSTADLTEIILIQRVVLRATPPEHPDRFRTLVNLADCLSDRFKRGGDKVDLDKIITLRRAALECIPSGDARRRSILVNLSDCIYLRFKRESSMDDLTETVALRRAVLEVTDPGHPDRCSALLNCAASLSERFEQEGAKADLDEVVTLRRAALDSVTEDDPRRQQILANLDDCLYERFRREGAVADIEEIVTLRWAALERTPLSQQCRPLLNLAGGLHEKFQKLGAATDIEEAIKLGRAALALYHPGHPDYTLSRDCLTSYLTAKIRKRGPRLPVAGTSTSSSSRHHLKQLIRKIVSETLGNMPLRLLHTTTGILCNRDAQLSHFEASPQYGQLLSSISTLDGQLRETRIRDTVINFFRYVMLSHRWESSEPLLRDVEGKNVYDLSGTECLVKLQEFCLCAFGRGFLWAWSDTCCIDKDSSAELQEAIGSMFSWYRRSSLTLVYLSDVSNPCSLVDSIWFKRGWTLQELLASPTILFYTQDWSLCMNREVANHKADPTMLAELQKATGIAEWHLVNFYPGMDEARSRLQWASSRRTTRPEDVAYSLFGIFRLHLPVLYGESAENALGRLLAEIISRSGDISVLDWVGEASSIHSCFPADLAPYQTLPCVPATTNNTSGRDGLDLEKARKLYSSLAKLPRARFVNQRLTLPCIAHWVTTVKPLHTGSTSPSCCVYEIHAPHLRPIEVTLSVNLEETSGSYVLVRPWHPKWLEAQADSDINAPWKLLEQLEQPFNALLLRRLPHNEYERIASDSEIVACVQDLDSILDSEVLVPEIV</sequence>
<name>A0A0C3P7R4_PISTI</name>
<dbReference type="PANTHER" id="PTHR10622">
    <property type="entry name" value="HET DOMAIN-CONTAINING PROTEIN"/>
    <property type="match status" value="1"/>
</dbReference>
<dbReference type="OrthoDB" id="9991317at2759"/>
<evidence type="ECO:0000313" key="3">
    <source>
        <dbReference type="Proteomes" id="UP000054217"/>
    </source>
</evidence>
<reference evidence="2 3" key="1">
    <citation type="submission" date="2014-04" db="EMBL/GenBank/DDBJ databases">
        <authorList>
            <consortium name="DOE Joint Genome Institute"/>
            <person name="Kuo A."/>
            <person name="Kohler A."/>
            <person name="Costa M.D."/>
            <person name="Nagy L.G."/>
            <person name="Floudas D."/>
            <person name="Copeland A."/>
            <person name="Barry K.W."/>
            <person name="Cichocki N."/>
            <person name="Veneault-Fourrey C."/>
            <person name="LaButti K."/>
            <person name="Lindquist E.A."/>
            <person name="Lipzen A."/>
            <person name="Lundell T."/>
            <person name="Morin E."/>
            <person name="Murat C."/>
            <person name="Sun H."/>
            <person name="Tunlid A."/>
            <person name="Henrissat B."/>
            <person name="Grigoriev I.V."/>
            <person name="Hibbett D.S."/>
            <person name="Martin F."/>
            <person name="Nordberg H.P."/>
            <person name="Cantor M.N."/>
            <person name="Hua S.X."/>
        </authorList>
    </citation>
    <scope>NUCLEOTIDE SEQUENCE [LARGE SCALE GENOMIC DNA]</scope>
    <source>
        <strain evidence="2 3">Marx 270</strain>
    </source>
</reference>
<dbReference type="InterPro" id="IPR011990">
    <property type="entry name" value="TPR-like_helical_dom_sf"/>
</dbReference>
<evidence type="ECO:0000313" key="2">
    <source>
        <dbReference type="EMBL" id="KIO03701.1"/>
    </source>
</evidence>
<dbReference type="EMBL" id="KN831975">
    <property type="protein sequence ID" value="KIO03701.1"/>
    <property type="molecule type" value="Genomic_DNA"/>
</dbReference>
<dbReference type="CDD" id="cd09871">
    <property type="entry name" value="PIN_MtVapC28-VapC30-like"/>
    <property type="match status" value="1"/>
</dbReference>
<reference evidence="3" key="2">
    <citation type="submission" date="2015-01" db="EMBL/GenBank/DDBJ databases">
        <title>Evolutionary Origins and Diversification of the Mycorrhizal Mutualists.</title>
        <authorList>
            <consortium name="DOE Joint Genome Institute"/>
            <consortium name="Mycorrhizal Genomics Consortium"/>
            <person name="Kohler A."/>
            <person name="Kuo A."/>
            <person name="Nagy L.G."/>
            <person name="Floudas D."/>
            <person name="Copeland A."/>
            <person name="Barry K.W."/>
            <person name="Cichocki N."/>
            <person name="Veneault-Fourrey C."/>
            <person name="LaButti K."/>
            <person name="Lindquist E.A."/>
            <person name="Lipzen A."/>
            <person name="Lundell T."/>
            <person name="Morin E."/>
            <person name="Murat C."/>
            <person name="Riley R."/>
            <person name="Ohm R."/>
            <person name="Sun H."/>
            <person name="Tunlid A."/>
            <person name="Henrissat B."/>
            <person name="Grigoriev I.V."/>
            <person name="Hibbett D.S."/>
            <person name="Martin F."/>
        </authorList>
    </citation>
    <scope>NUCLEOTIDE SEQUENCE [LARGE SCALE GENOMIC DNA]</scope>
    <source>
        <strain evidence="3">Marx 270</strain>
    </source>
</reference>
<protein>
    <recommendedName>
        <fullName evidence="1">Heterokaryon incompatibility domain-containing protein</fullName>
    </recommendedName>
</protein>
<feature type="domain" description="Heterokaryon incompatibility" evidence="1">
    <location>
        <begin position="1052"/>
        <end position="1141"/>
    </location>
</feature>
<dbReference type="InParanoid" id="A0A0C3P7R4"/>
<proteinExistence type="predicted"/>
<organism evidence="2 3">
    <name type="scientific">Pisolithus tinctorius Marx 270</name>
    <dbReference type="NCBI Taxonomy" id="870435"/>
    <lineage>
        <taxon>Eukaryota</taxon>
        <taxon>Fungi</taxon>
        <taxon>Dikarya</taxon>
        <taxon>Basidiomycota</taxon>
        <taxon>Agaricomycotina</taxon>
        <taxon>Agaricomycetes</taxon>
        <taxon>Agaricomycetidae</taxon>
        <taxon>Boletales</taxon>
        <taxon>Sclerodermatineae</taxon>
        <taxon>Pisolithaceae</taxon>
        <taxon>Pisolithus</taxon>
    </lineage>
</organism>
<dbReference type="HOGENOM" id="CLU_000288_138_6_1"/>